<evidence type="ECO:0000256" key="5">
    <source>
        <dbReference type="PROSITE-ProRule" id="PRU00042"/>
    </source>
</evidence>
<dbReference type="PANTHER" id="PTHR24409">
    <property type="entry name" value="ZINC FINGER PROTEIN 142"/>
    <property type="match status" value="1"/>
</dbReference>
<keyword evidence="1" id="KW-0479">Metal-binding</keyword>
<dbReference type="PROSITE" id="PS50157">
    <property type="entry name" value="ZINC_FINGER_C2H2_2"/>
    <property type="match status" value="3"/>
</dbReference>
<dbReference type="GO" id="GO:0000977">
    <property type="term" value="F:RNA polymerase II transcription regulatory region sequence-specific DNA binding"/>
    <property type="evidence" value="ECO:0007669"/>
    <property type="project" value="TreeGrafter"/>
</dbReference>
<evidence type="ECO:0000256" key="4">
    <source>
        <dbReference type="ARBA" id="ARBA00022833"/>
    </source>
</evidence>
<gene>
    <name evidence="9" type="ORF">DEA37_0001277</name>
    <name evidence="8" type="ORF">DEA37_0001957</name>
</gene>
<keyword evidence="2" id="KW-0677">Repeat</keyword>
<dbReference type="PANTHER" id="PTHR24409:SF295">
    <property type="entry name" value="AZ2-RELATED"/>
    <property type="match status" value="1"/>
</dbReference>
<feature type="domain" description="C2H2-type" evidence="7">
    <location>
        <begin position="427"/>
        <end position="457"/>
    </location>
</feature>
<keyword evidence="4" id="KW-0862">Zinc</keyword>
<dbReference type="Pfam" id="PF12874">
    <property type="entry name" value="zf-met"/>
    <property type="match status" value="1"/>
</dbReference>
<dbReference type="EMBL" id="QNGE01001561">
    <property type="protein sequence ID" value="KAA3677314.1"/>
    <property type="molecule type" value="Genomic_DNA"/>
</dbReference>
<dbReference type="InterPro" id="IPR036236">
    <property type="entry name" value="Znf_C2H2_sf"/>
</dbReference>
<keyword evidence="10" id="KW-1185">Reference proteome</keyword>
<feature type="domain" description="C2H2-type" evidence="7">
    <location>
        <begin position="188"/>
        <end position="215"/>
    </location>
</feature>
<name>A0A5J4N4K0_9TREM</name>
<dbReference type="Proteomes" id="UP000324629">
    <property type="component" value="Unassembled WGS sequence"/>
</dbReference>
<evidence type="ECO:0000256" key="1">
    <source>
        <dbReference type="ARBA" id="ARBA00022723"/>
    </source>
</evidence>
<dbReference type="GO" id="GO:0005634">
    <property type="term" value="C:nucleus"/>
    <property type="evidence" value="ECO:0007669"/>
    <property type="project" value="TreeGrafter"/>
</dbReference>
<dbReference type="PROSITE" id="PS00028">
    <property type="entry name" value="ZINC_FINGER_C2H2_1"/>
    <property type="match status" value="2"/>
</dbReference>
<comment type="caution">
    <text evidence="8">The sequence shown here is derived from an EMBL/GenBank/DDBJ whole genome shotgun (WGS) entry which is preliminary data.</text>
</comment>
<dbReference type="InterPro" id="IPR013087">
    <property type="entry name" value="Znf_C2H2_type"/>
</dbReference>
<dbReference type="GO" id="GO:0000981">
    <property type="term" value="F:DNA-binding transcription factor activity, RNA polymerase II-specific"/>
    <property type="evidence" value="ECO:0007669"/>
    <property type="project" value="TreeGrafter"/>
</dbReference>
<evidence type="ECO:0000313" key="8">
    <source>
        <dbReference type="EMBL" id="KAA3670476.1"/>
    </source>
</evidence>
<evidence type="ECO:0000256" key="3">
    <source>
        <dbReference type="ARBA" id="ARBA00022771"/>
    </source>
</evidence>
<dbReference type="SUPFAM" id="SSF57667">
    <property type="entry name" value="beta-beta-alpha zinc fingers"/>
    <property type="match status" value="2"/>
</dbReference>
<protein>
    <recommendedName>
        <fullName evidence="7">C2H2-type domain-containing protein</fullName>
    </recommendedName>
</protein>
<evidence type="ECO:0000256" key="2">
    <source>
        <dbReference type="ARBA" id="ARBA00022737"/>
    </source>
</evidence>
<evidence type="ECO:0000313" key="9">
    <source>
        <dbReference type="EMBL" id="KAA3677314.1"/>
    </source>
</evidence>
<feature type="domain" description="C2H2-type" evidence="7">
    <location>
        <begin position="398"/>
        <end position="426"/>
    </location>
</feature>
<dbReference type="Gene3D" id="3.30.160.60">
    <property type="entry name" value="Classic Zinc Finger"/>
    <property type="match status" value="2"/>
</dbReference>
<dbReference type="AlphaFoldDB" id="A0A5J4N4K0"/>
<organism evidence="8 10">
    <name type="scientific">Paragonimus westermani</name>
    <dbReference type="NCBI Taxonomy" id="34504"/>
    <lineage>
        <taxon>Eukaryota</taxon>
        <taxon>Metazoa</taxon>
        <taxon>Spiralia</taxon>
        <taxon>Lophotrochozoa</taxon>
        <taxon>Platyhelminthes</taxon>
        <taxon>Trematoda</taxon>
        <taxon>Digenea</taxon>
        <taxon>Plagiorchiida</taxon>
        <taxon>Troglotremata</taxon>
        <taxon>Troglotrematidae</taxon>
        <taxon>Paragonimus</taxon>
    </lineage>
</organism>
<evidence type="ECO:0000313" key="10">
    <source>
        <dbReference type="Proteomes" id="UP000324629"/>
    </source>
</evidence>
<dbReference type="GO" id="GO:0008270">
    <property type="term" value="F:zinc ion binding"/>
    <property type="evidence" value="ECO:0007669"/>
    <property type="project" value="UniProtKB-KW"/>
</dbReference>
<dbReference type="EMBL" id="QNGE01010253">
    <property type="protein sequence ID" value="KAA3670476.1"/>
    <property type="molecule type" value="Genomic_DNA"/>
</dbReference>
<evidence type="ECO:0000256" key="6">
    <source>
        <dbReference type="SAM" id="MobiDB-lite"/>
    </source>
</evidence>
<reference evidence="8 10" key="1">
    <citation type="journal article" date="2019" name="Gigascience">
        <title>Whole-genome sequence of the oriental lung fluke Paragonimus westermani.</title>
        <authorList>
            <person name="Oey H."/>
            <person name="Zakrzewski M."/>
            <person name="Narain K."/>
            <person name="Devi K.R."/>
            <person name="Agatsuma T."/>
            <person name="Nawaratna S."/>
            <person name="Gobert G.N."/>
            <person name="Jones M.K."/>
            <person name="Ragan M.A."/>
            <person name="McManus D.P."/>
            <person name="Krause L."/>
        </authorList>
    </citation>
    <scope>NUCLEOTIDE SEQUENCE [LARGE SCALE GENOMIC DNA]</scope>
    <source>
        <strain evidence="8 10">IND2009</strain>
    </source>
</reference>
<proteinExistence type="predicted"/>
<dbReference type="SMART" id="SM00355">
    <property type="entry name" value="ZnF_C2H2"/>
    <property type="match status" value="5"/>
</dbReference>
<feature type="region of interest" description="Disordered" evidence="6">
    <location>
        <begin position="131"/>
        <end position="157"/>
    </location>
</feature>
<sequence>MLLDVDSDVCAKFHALKSKLSKNDLSDSQFLLFLLDHFEAHQSDDSWISDQCESKIESSVDKTEDLNVSKMCPECNFCTASSGLLNDHFEEAHLEVGNFSCTCGNSYGKLPDFLRHYVDCPVAATDLQDTDLQVPRKRRKRSQSDLDTSSSVSKIQSVDMCDTSPEVYHSYRHPSVSPIPGPSKDKPFGCPKCLKGFKSKSLLDQHMHLHYPPRYKCRWCGNVYRWPPVYYHHKQKCKKRPLHIFSLNGTQDSTFGASPSRFNDTCISKEQLSQAQKTFAQFMQLHTMPLPLPLSFDVQPPSSIFSDVLPPCSMTCICTEVFPNFQSYIEHTKNCQSILSASSISEKVIPHAMFPLALNADPPRSNVPDSIDPEPQLTDAVSSKEVPVCPSPINNGIFTCSICSKDFTSKLSLKQHVDGKHRAEGKYLCPTCGKRYRWGASFYYHKKTCVVATVERVMTEQPSELLASHT</sequence>
<keyword evidence="3 5" id="KW-0863">Zinc-finger</keyword>
<accession>A0A5J4N4K0</accession>
<evidence type="ECO:0000259" key="7">
    <source>
        <dbReference type="PROSITE" id="PS50157"/>
    </source>
</evidence>